<dbReference type="InterPro" id="IPR012836">
    <property type="entry name" value="FlgF"/>
</dbReference>
<evidence type="ECO:0000256" key="4">
    <source>
        <dbReference type="RuleBase" id="RU362116"/>
    </source>
</evidence>
<evidence type="ECO:0000259" key="5">
    <source>
        <dbReference type="Pfam" id="PF00460"/>
    </source>
</evidence>
<feature type="domain" description="Flagellar basal-body/hook protein C-terminal" evidence="6">
    <location>
        <begin position="191"/>
        <end position="235"/>
    </location>
</feature>
<dbReference type="SUPFAM" id="SSF117143">
    <property type="entry name" value="Flagellar hook protein flgE"/>
    <property type="match status" value="1"/>
</dbReference>
<dbReference type="InterPro" id="IPR053967">
    <property type="entry name" value="LlgE_F_G-like_D1"/>
</dbReference>
<keyword evidence="8" id="KW-0969">Cilium</keyword>
<evidence type="ECO:0000259" key="6">
    <source>
        <dbReference type="Pfam" id="PF06429"/>
    </source>
</evidence>
<dbReference type="GO" id="GO:0030694">
    <property type="term" value="C:bacterial-type flagellum basal body, rod"/>
    <property type="evidence" value="ECO:0007669"/>
    <property type="project" value="UniProtKB-UniRule"/>
</dbReference>
<keyword evidence="8" id="KW-0966">Cell projection</keyword>
<keyword evidence="9" id="KW-1185">Reference proteome</keyword>
<evidence type="ECO:0000313" key="9">
    <source>
        <dbReference type="Proteomes" id="UP000509367"/>
    </source>
</evidence>
<dbReference type="GO" id="GO:0071978">
    <property type="term" value="P:bacterial-type flagellum-dependent swarming motility"/>
    <property type="evidence" value="ECO:0007669"/>
    <property type="project" value="TreeGrafter"/>
</dbReference>
<feature type="domain" description="Flagellar basal body rod protein N-terminal" evidence="5">
    <location>
        <begin position="5"/>
        <end position="35"/>
    </location>
</feature>
<dbReference type="Pfam" id="PF00460">
    <property type="entry name" value="Flg_bb_rod"/>
    <property type="match status" value="1"/>
</dbReference>
<dbReference type="Pfam" id="PF22692">
    <property type="entry name" value="LlgE_F_G_D1"/>
    <property type="match status" value="1"/>
</dbReference>
<dbReference type="InterPro" id="IPR037925">
    <property type="entry name" value="FlgE/F/G-like"/>
</dbReference>
<dbReference type="NCBIfam" id="TIGR02490">
    <property type="entry name" value="flgF"/>
    <property type="match status" value="1"/>
</dbReference>
<comment type="similarity">
    <text evidence="2 4">Belongs to the flagella basal body rod proteins family.</text>
</comment>
<dbReference type="KEGG" id="orm:HTY61_14905"/>
<dbReference type="InterPro" id="IPR010930">
    <property type="entry name" value="Flg_bb/hook_C_dom"/>
</dbReference>
<comment type="subcellular location">
    <subcellularLocation>
        <location evidence="1 4">Bacterial flagellum basal body</location>
    </subcellularLocation>
</comment>
<dbReference type="PANTHER" id="PTHR30435">
    <property type="entry name" value="FLAGELLAR PROTEIN"/>
    <property type="match status" value="1"/>
</dbReference>
<gene>
    <name evidence="8" type="primary">flgF</name>
    <name evidence="8" type="ORF">HTY61_14905</name>
</gene>
<reference evidence="8 9" key="1">
    <citation type="submission" date="2020-06" db="EMBL/GenBank/DDBJ databases">
        <title>Oricola thermophila sp. nov. isolated from a tidal sediments.</title>
        <authorList>
            <person name="Kwon K.K."/>
            <person name="Yang S.-H."/>
            <person name="Park M.-J."/>
        </authorList>
    </citation>
    <scope>NUCLEOTIDE SEQUENCE [LARGE SCALE GENOMIC DNA]</scope>
    <source>
        <strain evidence="8 9">MEBiC13590</strain>
    </source>
</reference>
<evidence type="ECO:0000256" key="2">
    <source>
        <dbReference type="ARBA" id="ARBA00009677"/>
    </source>
</evidence>
<dbReference type="PANTHER" id="PTHR30435:SF19">
    <property type="entry name" value="FLAGELLAR BASAL-BODY ROD PROTEIN FLGG"/>
    <property type="match status" value="1"/>
</dbReference>
<organism evidence="8 9">
    <name type="scientific">Oricola thermophila</name>
    <dbReference type="NCBI Taxonomy" id="2742145"/>
    <lineage>
        <taxon>Bacteria</taxon>
        <taxon>Pseudomonadati</taxon>
        <taxon>Pseudomonadota</taxon>
        <taxon>Alphaproteobacteria</taxon>
        <taxon>Hyphomicrobiales</taxon>
        <taxon>Ahrensiaceae</taxon>
        <taxon>Oricola</taxon>
    </lineage>
</organism>
<dbReference type="NCBIfam" id="TIGR03506">
    <property type="entry name" value="FlgEFG_subfam"/>
    <property type="match status" value="1"/>
</dbReference>
<evidence type="ECO:0000259" key="7">
    <source>
        <dbReference type="Pfam" id="PF22692"/>
    </source>
</evidence>
<dbReference type="InterPro" id="IPR020013">
    <property type="entry name" value="Flagellar_FlgE/F/G"/>
</dbReference>
<evidence type="ECO:0000313" key="8">
    <source>
        <dbReference type="EMBL" id="QKV19650.1"/>
    </source>
</evidence>
<dbReference type="NCBIfam" id="NF009282">
    <property type="entry name" value="PRK12642.1"/>
    <property type="match status" value="1"/>
</dbReference>
<dbReference type="Proteomes" id="UP000509367">
    <property type="component" value="Chromosome"/>
</dbReference>
<protein>
    <recommendedName>
        <fullName evidence="4">Flagellar basal-body rod protein FlgF</fullName>
    </recommendedName>
</protein>
<sequence length="240" mass="25541">MENGIYVSLSAQAARIERLTTIAQNIANAKTVGFRASEIRFEELVKDISGEDLSFSVDGVEYLDNTQGGLEQTGNPLDFAVRGNAWFGVQTPAGPVVTRDGRFTMTPDGGLVTVSGYPVLDPGGAPIQLDPAAGEPEVGGDGFIRQGGQQVGAIGLFAFQPAPDFRRFGDAGIIVDGELEPIVDDPNAGVVQGYVEQSNVNALHEITQLIEVQRSFEQAAALMEKSEQSIEQLIRAFQSG</sequence>
<dbReference type="InterPro" id="IPR001444">
    <property type="entry name" value="Flag_bb_rod_N"/>
</dbReference>
<evidence type="ECO:0000256" key="3">
    <source>
        <dbReference type="ARBA" id="ARBA00023143"/>
    </source>
</evidence>
<accession>A0A6N1VFB8</accession>
<dbReference type="Pfam" id="PF06429">
    <property type="entry name" value="Flg_bbr_C"/>
    <property type="match status" value="1"/>
</dbReference>
<dbReference type="RefSeq" id="WP_175277542.1">
    <property type="nucleotide sequence ID" value="NZ_CP054836.1"/>
</dbReference>
<keyword evidence="8" id="KW-0282">Flagellum</keyword>
<comment type="subunit">
    <text evidence="4">The basal body constitutes a major portion of the flagellar organelle and consists of five rings (E,L,P,S, and M) mounted on a central rod. The rod consists of about 26 subunits of FlgG in the distal portion, and FlgB, FlgC and FlgF are thought to build up the proximal portion of the rod with about 6 subunits each.</text>
</comment>
<name>A0A6N1VFB8_9HYPH</name>
<dbReference type="AlphaFoldDB" id="A0A6N1VFB8"/>
<keyword evidence="3 4" id="KW-0975">Bacterial flagellum</keyword>
<feature type="domain" description="Flagellar hook protein FlgE/F/G-like D1" evidence="7">
    <location>
        <begin position="80"/>
        <end position="144"/>
    </location>
</feature>
<evidence type="ECO:0000256" key="1">
    <source>
        <dbReference type="ARBA" id="ARBA00004117"/>
    </source>
</evidence>
<proteinExistence type="inferred from homology"/>
<dbReference type="EMBL" id="CP054836">
    <property type="protein sequence ID" value="QKV19650.1"/>
    <property type="molecule type" value="Genomic_DNA"/>
</dbReference>